<keyword evidence="4" id="KW-1185">Reference proteome</keyword>
<dbReference type="InterPro" id="IPR013658">
    <property type="entry name" value="SGL"/>
</dbReference>
<feature type="chain" id="PRO_5021888737" evidence="1">
    <location>
        <begin position="25"/>
        <end position="303"/>
    </location>
</feature>
<comment type="caution">
    <text evidence="3">The sequence shown here is derived from an EMBL/GenBank/DDBJ whole genome shotgun (WGS) entry which is preliminary data.</text>
</comment>
<evidence type="ECO:0000313" key="3">
    <source>
        <dbReference type="EMBL" id="TQM33550.1"/>
    </source>
</evidence>
<feature type="domain" description="SMP-30/Gluconolactonase/LRE-like region" evidence="2">
    <location>
        <begin position="134"/>
        <end position="281"/>
    </location>
</feature>
<keyword evidence="1" id="KW-0732">Signal</keyword>
<evidence type="ECO:0000256" key="1">
    <source>
        <dbReference type="SAM" id="SignalP"/>
    </source>
</evidence>
<feature type="signal peptide" evidence="1">
    <location>
        <begin position="1"/>
        <end position="24"/>
    </location>
</feature>
<reference evidence="3 4" key="1">
    <citation type="submission" date="2019-06" db="EMBL/GenBank/DDBJ databases">
        <title>Sequencing the genomes of 1000 actinobacteria strains.</title>
        <authorList>
            <person name="Klenk H.-P."/>
        </authorList>
    </citation>
    <scope>NUCLEOTIDE SEQUENCE [LARGE SCALE GENOMIC DNA]</scope>
    <source>
        <strain evidence="3 4">DSM 103495</strain>
    </source>
</reference>
<dbReference type="Gene3D" id="2.130.10.10">
    <property type="entry name" value="YVTN repeat-like/Quinoprotein amine dehydrogenase"/>
    <property type="match status" value="1"/>
</dbReference>
<sequence>MGVAGTCIRTLCLAVVVAASSSFAAPAFGYSRTGCAGWQLGTIASGLEQLENLEPDGQGGFYLSGGTKVYHVDGSGQVRTVLENLAAPGGLQLDGTALYVLTRQDGKLWRLDTTTGQLSPIADFPGHGLLRLPDGDFLTTWVGTEGGPSRGVSRYDTESGVVVANWAPVPRGEGLALSPDHRVVYTDDLFTGQVYRIPLDAPERWTVVTTVPGLLAGPDDVTTTSDGHLYLAAHLAGAIHRIDPESGATCAITTALPSGWTGPSSVRVGPDGEDSALYITSFDGTLRRLRPPPDVDLTPVQGF</sequence>
<evidence type="ECO:0000313" key="4">
    <source>
        <dbReference type="Proteomes" id="UP000316331"/>
    </source>
</evidence>
<protein>
    <submittedName>
        <fullName evidence="3">Sugar lactone lactonase YvrE</fullName>
    </submittedName>
</protein>
<dbReference type="Proteomes" id="UP000316331">
    <property type="component" value="Unassembled WGS sequence"/>
</dbReference>
<organism evidence="3 4">
    <name type="scientific">Nocardia bhagyanarayanae</name>
    <dbReference type="NCBI Taxonomy" id="1215925"/>
    <lineage>
        <taxon>Bacteria</taxon>
        <taxon>Bacillati</taxon>
        <taxon>Actinomycetota</taxon>
        <taxon>Actinomycetes</taxon>
        <taxon>Mycobacteriales</taxon>
        <taxon>Nocardiaceae</taxon>
        <taxon>Nocardia</taxon>
    </lineage>
</organism>
<dbReference type="OrthoDB" id="9768084at2"/>
<evidence type="ECO:0000259" key="2">
    <source>
        <dbReference type="Pfam" id="PF08450"/>
    </source>
</evidence>
<accession>A0A543FI66</accession>
<dbReference type="SUPFAM" id="SSF63829">
    <property type="entry name" value="Calcium-dependent phosphotriesterase"/>
    <property type="match status" value="1"/>
</dbReference>
<gene>
    <name evidence="3" type="ORF">FB390_5283</name>
</gene>
<dbReference type="EMBL" id="VFPG01000001">
    <property type="protein sequence ID" value="TQM33550.1"/>
    <property type="molecule type" value="Genomic_DNA"/>
</dbReference>
<dbReference type="AlphaFoldDB" id="A0A543FI66"/>
<dbReference type="Pfam" id="PF08450">
    <property type="entry name" value="SGL"/>
    <property type="match status" value="1"/>
</dbReference>
<name>A0A543FI66_9NOCA</name>
<proteinExistence type="predicted"/>
<dbReference type="InterPro" id="IPR015943">
    <property type="entry name" value="WD40/YVTN_repeat-like_dom_sf"/>
</dbReference>